<proteinExistence type="predicted"/>
<organism evidence="1 2">
    <name type="scientific">Mycobacterium phage Imvubu</name>
    <dbReference type="NCBI Taxonomy" id="2686233"/>
    <lineage>
        <taxon>Viruses</taxon>
        <taxon>Duplodnaviria</taxon>
        <taxon>Heunggongvirae</taxon>
        <taxon>Uroviricota</taxon>
        <taxon>Caudoviricetes</taxon>
        <taxon>Bclasvirinae</taxon>
        <taxon>Imvubuvirus</taxon>
        <taxon>Imvubuvirus imvubu</taxon>
    </lineage>
</organism>
<protein>
    <submittedName>
        <fullName evidence="1">Uncharacterized protein</fullName>
    </submittedName>
</protein>
<dbReference type="GeneID" id="60321438"/>
<dbReference type="KEGG" id="vg:60321438"/>
<dbReference type="RefSeq" id="YP_009950028.1">
    <property type="nucleotide sequence ID" value="NC_051586.1"/>
</dbReference>
<accession>A0A6B9LK28</accession>
<dbReference type="Proteomes" id="UP000464404">
    <property type="component" value="Segment"/>
</dbReference>
<keyword evidence="2" id="KW-1185">Reference proteome</keyword>
<evidence type="ECO:0000313" key="2">
    <source>
        <dbReference type="Proteomes" id="UP000464404"/>
    </source>
</evidence>
<sequence>MTTELILQLIGGAGALAGAAGVFQYTHDRTRIRAEVAREAASAYQAFVADVGRSWPTADTPRRPAPVTPAPGHAELCDTPGCSCRPLVPRAILELDTPWRGDGQTYDWCQGCNRTPNRRLMAYTEAGLYRCRDCRTVDGTLPEQPATGVAELLEAVAEAPGAALVPIVATVPVRWPTEPSLEGIFAEFDAFHTERPVECDGRRGNHGDPAIVCAMCCDTEDDEQAEADAREMLNGYGL</sequence>
<evidence type="ECO:0000313" key="1">
    <source>
        <dbReference type="EMBL" id="QHB37819.1"/>
    </source>
</evidence>
<gene>
    <name evidence="1" type="primary">78</name>
    <name evidence="1" type="ORF">PBI_IMVUBU_78</name>
</gene>
<dbReference type="EMBL" id="MN813693">
    <property type="protein sequence ID" value="QHB37819.1"/>
    <property type="molecule type" value="Genomic_DNA"/>
</dbReference>
<name>A0A6B9LK28_9CAUD</name>
<reference evidence="1 2" key="1">
    <citation type="submission" date="2019-12" db="EMBL/GenBank/DDBJ databases">
        <authorList>
            <person name="Garlena R.A."/>
            <person name="Russell D.A."/>
            <person name="Pope W.H."/>
            <person name="Jacobs-Sera D."/>
            <person name="Hatfull G.F."/>
        </authorList>
    </citation>
    <scope>NUCLEOTIDE SEQUENCE [LARGE SCALE GENOMIC DNA]</scope>
</reference>